<gene>
    <name evidence="2" type="ORF">Vbra_12692</name>
</gene>
<accession>A0A0G4EQC1</accession>
<dbReference type="EMBL" id="CDMY01000289">
    <property type="protein sequence ID" value="CEL99825.1"/>
    <property type="molecule type" value="Genomic_DNA"/>
</dbReference>
<sequence>MLAVREQPSVVESYVPSPQLSTLPQERLTPPIPRTPPLAYATQADVHHGTNIRTQMLEVEVTEGLTRGPEQQVQVSSQPFTATRPTYRTTYWPPAYQQVAAPIYYHVPRAAPQQESSRQPMPMLHAVAVAEPDVATDECCCVRLLCVCWCDRDGGGGGGGPPGDNCCDRCCWWGRRYPPRRSRKCCC</sequence>
<dbReference type="Proteomes" id="UP000041254">
    <property type="component" value="Unassembled WGS sequence"/>
</dbReference>
<dbReference type="InParanoid" id="A0A0G4EQC1"/>
<evidence type="ECO:0000256" key="1">
    <source>
        <dbReference type="SAM" id="MobiDB-lite"/>
    </source>
</evidence>
<name>A0A0G4EQC1_VITBC</name>
<keyword evidence="3" id="KW-1185">Reference proteome</keyword>
<evidence type="ECO:0000313" key="3">
    <source>
        <dbReference type="Proteomes" id="UP000041254"/>
    </source>
</evidence>
<feature type="region of interest" description="Disordered" evidence="1">
    <location>
        <begin position="1"/>
        <end position="30"/>
    </location>
</feature>
<dbReference type="AlphaFoldDB" id="A0A0G4EQC1"/>
<evidence type="ECO:0000313" key="2">
    <source>
        <dbReference type="EMBL" id="CEL99825.1"/>
    </source>
</evidence>
<organism evidence="2 3">
    <name type="scientific">Vitrella brassicaformis (strain CCMP3155)</name>
    <dbReference type="NCBI Taxonomy" id="1169540"/>
    <lineage>
        <taxon>Eukaryota</taxon>
        <taxon>Sar</taxon>
        <taxon>Alveolata</taxon>
        <taxon>Colpodellida</taxon>
        <taxon>Vitrellaceae</taxon>
        <taxon>Vitrella</taxon>
    </lineage>
</organism>
<proteinExistence type="predicted"/>
<protein>
    <submittedName>
        <fullName evidence="2">Uncharacterized protein</fullName>
    </submittedName>
</protein>
<reference evidence="2 3" key="1">
    <citation type="submission" date="2014-11" db="EMBL/GenBank/DDBJ databases">
        <authorList>
            <person name="Zhu J."/>
            <person name="Qi W."/>
            <person name="Song R."/>
        </authorList>
    </citation>
    <scope>NUCLEOTIDE SEQUENCE [LARGE SCALE GENOMIC DNA]</scope>
</reference>
<dbReference type="VEuPathDB" id="CryptoDB:Vbra_12692"/>